<evidence type="ECO:0000313" key="1">
    <source>
        <dbReference type="EMBL" id="MBI5171206.1"/>
    </source>
</evidence>
<dbReference type="SUPFAM" id="SSF53335">
    <property type="entry name" value="S-adenosyl-L-methionine-dependent methyltransferases"/>
    <property type="match status" value="1"/>
</dbReference>
<organism evidence="1 2">
    <name type="scientific">Eiseniibacteriota bacterium</name>
    <dbReference type="NCBI Taxonomy" id="2212470"/>
    <lineage>
        <taxon>Bacteria</taxon>
        <taxon>Candidatus Eiseniibacteriota</taxon>
    </lineage>
</organism>
<dbReference type="PANTHER" id="PTHR43861">
    <property type="entry name" value="TRANS-ACONITATE 2-METHYLTRANSFERASE-RELATED"/>
    <property type="match status" value="1"/>
</dbReference>
<dbReference type="Pfam" id="PF13489">
    <property type="entry name" value="Methyltransf_23"/>
    <property type="match status" value="1"/>
</dbReference>
<dbReference type="Gene3D" id="3.40.50.150">
    <property type="entry name" value="Vaccinia Virus protein VP39"/>
    <property type="match status" value="1"/>
</dbReference>
<evidence type="ECO:0000313" key="2">
    <source>
        <dbReference type="Proteomes" id="UP000696931"/>
    </source>
</evidence>
<protein>
    <submittedName>
        <fullName evidence="1">Methyltransferase domain-containing protein</fullName>
    </submittedName>
</protein>
<keyword evidence="1" id="KW-0808">Transferase</keyword>
<name>A0A933WAM6_UNCEI</name>
<comment type="caution">
    <text evidence="1">The sequence shown here is derived from an EMBL/GenBank/DDBJ whole genome shotgun (WGS) entry which is preliminary data.</text>
</comment>
<accession>A0A933WAM6</accession>
<dbReference type="GO" id="GO:0032259">
    <property type="term" value="P:methylation"/>
    <property type="evidence" value="ECO:0007669"/>
    <property type="project" value="UniProtKB-KW"/>
</dbReference>
<dbReference type="EMBL" id="JACRIW010000122">
    <property type="protein sequence ID" value="MBI5171206.1"/>
    <property type="molecule type" value="Genomic_DNA"/>
</dbReference>
<dbReference type="GO" id="GO:0008168">
    <property type="term" value="F:methyltransferase activity"/>
    <property type="evidence" value="ECO:0007669"/>
    <property type="project" value="UniProtKB-KW"/>
</dbReference>
<dbReference type="InterPro" id="IPR029063">
    <property type="entry name" value="SAM-dependent_MTases_sf"/>
</dbReference>
<proteinExistence type="predicted"/>
<sequence length="222" mass="25508">MRDLLRRFPAAMPYKFKPLRRHFGDRPFDLLDIGAGNHSATRTKHWFPACRYSGVDRDRAYHNDAADFARMEAFYELDLTTLRFEAIPDGAFDVVMMAHVVEHLENGDDVVKALCPKLRPGGLFYLEFPSPRSLTLPSMRGTLNFHDDDTHVRLWTRPEIERALEAGGLRIVRSGVRRDLFRLAMTPVRVAVSFVRHGWVPGSAFWDLLGFADRILAEKPRD</sequence>
<keyword evidence="1" id="KW-0489">Methyltransferase</keyword>
<reference evidence="1" key="1">
    <citation type="submission" date="2020-07" db="EMBL/GenBank/DDBJ databases">
        <title>Huge and variable diversity of episymbiotic CPR bacteria and DPANN archaea in groundwater ecosystems.</title>
        <authorList>
            <person name="He C.Y."/>
            <person name="Keren R."/>
            <person name="Whittaker M."/>
            <person name="Farag I.F."/>
            <person name="Doudna J."/>
            <person name="Cate J.H.D."/>
            <person name="Banfield J.F."/>
        </authorList>
    </citation>
    <scope>NUCLEOTIDE SEQUENCE</scope>
    <source>
        <strain evidence="1">NC_groundwater_1813_Pr3_B-0.1um_71_17</strain>
    </source>
</reference>
<dbReference type="AlphaFoldDB" id="A0A933WAM6"/>
<dbReference type="Proteomes" id="UP000696931">
    <property type="component" value="Unassembled WGS sequence"/>
</dbReference>
<gene>
    <name evidence="1" type="ORF">HZA61_17095</name>
</gene>
<dbReference type="CDD" id="cd02440">
    <property type="entry name" value="AdoMet_MTases"/>
    <property type="match status" value="1"/>
</dbReference>